<keyword evidence="5" id="KW-1185">Reference proteome</keyword>
<dbReference type="Pfam" id="PF01408">
    <property type="entry name" value="GFO_IDH_MocA"/>
    <property type="match status" value="1"/>
</dbReference>
<evidence type="ECO:0000313" key="5">
    <source>
        <dbReference type="Proteomes" id="UP000289856"/>
    </source>
</evidence>
<dbReference type="PANTHER" id="PTHR43377">
    <property type="entry name" value="BILIVERDIN REDUCTASE A"/>
    <property type="match status" value="1"/>
</dbReference>
<name>A0A3T1D7N0_9BACL</name>
<evidence type="ECO:0000259" key="2">
    <source>
        <dbReference type="Pfam" id="PF01408"/>
    </source>
</evidence>
<dbReference type="OrthoDB" id="9781031at2"/>
<accession>A0A3T1D7N0</accession>
<evidence type="ECO:0000259" key="3">
    <source>
        <dbReference type="Pfam" id="PF02894"/>
    </source>
</evidence>
<comment type="similarity">
    <text evidence="1">Belongs to the Gfo/Idh/MocA family.</text>
</comment>
<dbReference type="GO" id="GO:0000166">
    <property type="term" value="F:nucleotide binding"/>
    <property type="evidence" value="ECO:0007669"/>
    <property type="project" value="InterPro"/>
</dbReference>
<dbReference type="InterPro" id="IPR000683">
    <property type="entry name" value="Gfo/Idh/MocA-like_OxRdtase_N"/>
</dbReference>
<feature type="domain" description="Gfo/Idh/MocA-like oxidoreductase N-terminal" evidence="2">
    <location>
        <begin position="6"/>
        <end position="127"/>
    </location>
</feature>
<proteinExistence type="inferred from homology"/>
<organism evidence="4 5">
    <name type="scientific">Cohnella abietis</name>
    <dbReference type="NCBI Taxonomy" id="2507935"/>
    <lineage>
        <taxon>Bacteria</taxon>
        <taxon>Bacillati</taxon>
        <taxon>Bacillota</taxon>
        <taxon>Bacilli</taxon>
        <taxon>Bacillales</taxon>
        <taxon>Paenibacillaceae</taxon>
        <taxon>Cohnella</taxon>
    </lineage>
</organism>
<protein>
    <submittedName>
        <fullName evidence="4">Oxidoreductase</fullName>
    </submittedName>
</protein>
<dbReference type="Gene3D" id="3.30.360.10">
    <property type="entry name" value="Dihydrodipicolinate Reductase, domain 2"/>
    <property type="match status" value="1"/>
</dbReference>
<dbReference type="RefSeq" id="WP_130610885.1">
    <property type="nucleotide sequence ID" value="NZ_AP019400.1"/>
</dbReference>
<dbReference type="PANTHER" id="PTHR43377:SF2">
    <property type="entry name" value="BINDING ROSSMANN FOLD OXIDOREDUCTASE, PUTATIVE (AFU_ORTHOLOGUE AFUA_4G00560)-RELATED"/>
    <property type="match status" value="1"/>
</dbReference>
<sequence>MRQITAVLVGAGARGRFVYGAYASKYPEELKIVAVAEPNEERRKLAAKDHGLAPNQLFDSWEQVLHSTQIADVAVISTQDRMHCIPTMKALELGYDVLLEKPMSPLIDEVLAMADASREHNRLLTVCHVLRYTPFWSKIKEIIVSGAIGQIVNVQLSENVGYFHMAHSFVRGNWNKSEETSPMILQKSCHDLDILSWLIDDRCTKVSSYGSLLHFRSENAPHGSTLRCVEGCAVERDCPYSAVRIYKENDLKNEWTRFITNEITPEGINEALEKGPFGRCVYQCDNNVVDHQVVNLEFERGAIASFTMSGFSHDISRTIQIMGTLGEIRGYMEKDEIVLYQFGKEAMNIPVAVGEGGHGGGDEGLMREFLKQVRNSSNNGAQGLTSAEASVQSHMMAFAAEQSRLEGGSSIAVAGWSARCMNSVGS</sequence>
<dbReference type="Proteomes" id="UP000289856">
    <property type="component" value="Chromosome"/>
</dbReference>
<dbReference type="AlphaFoldDB" id="A0A3T1D7N0"/>
<dbReference type="SUPFAM" id="SSF55347">
    <property type="entry name" value="Glyceraldehyde-3-phosphate dehydrogenase-like, C-terminal domain"/>
    <property type="match status" value="1"/>
</dbReference>
<dbReference type="Gene3D" id="3.40.50.720">
    <property type="entry name" value="NAD(P)-binding Rossmann-like Domain"/>
    <property type="match status" value="1"/>
</dbReference>
<dbReference type="InterPro" id="IPR004104">
    <property type="entry name" value="Gfo/Idh/MocA-like_OxRdtase_C"/>
</dbReference>
<feature type="domain" description="Gfo/Idh/MocA-like oxidoreductase C-terminal" evidence="3">
    <location>
        <begin position="140"/>
        <end position="407"/>
    </location>
</feature>
<evidence type="ECO:0000256" key="1">
    <source>
        <dbReference type="ARBA" id="ARBA00010928"/>
    </source>
</evidence>
<dbReference type="EMBL" id="AP019400">
    <property type="protein sequence ID" value="BBI34097.1"/>
    <property type="molecule type" value="Genomic_DNA"/>
</dbReference>
<reference evidence="4 5" key="1">
    <citation type="submission" date="2019-01" db="EMBL/GenBank/DDBJ databases">
        <title>Complete genome sequence of Cohnella hallensis HS21 isolated from Korean fir (Abies koreana) rhizospheric soil.</title>
        <authorList>
            <person name="Jiang L."/>
            <person name="Kang S.W."/>
            <person name="Kim S."/>
            <person name="Jung J."/>
            <person name="Kim C.Y."/>
            <person name="Kim D.H."/>
            <person name="Kim S.W."/>
            <person name="Lee J."/>
        </authorList>
    </citation>
    <scope>NUCLEOTIDE SEQUENCE [LARGE SCALE GENOMIC DNA]</scope>
    <source>
        <strain evidence="4 5">HS21</strain>
    </source>
</reference>
<evidence type="ECO:0000313" key="4">
    <source>
        <dbReference type="EMBL" id="BBI34097.1"/>
    </source>
</evidence>
<dbReference type="InterPro" id="IPR051450">
    <property type="entry name" value="Gfo/Idh/MocA_Oxidoreductases"/>
</dbReference>
<dbReference type="Pfam" id="PF02894">
    <property type="entry name" value="GFO_IDH_MocA_C"/>
    <property type="match status" value="1"/>
</dbReference>
<dbReference type="InterPro" id="IPR036291">
    <property type="entry name" value="NAD(P)-bd_dom_sf"/>
</dbReference>
<dbReference type="KEGG" id="cohn:KCTCHS21_34960"/>
<dbReference type="SUPFAM" id="SSF51735">
    <property type="entry name" value="NAD(P)-binding Rossmann-fold domains"/>
    <property type="match status" value="1"/>
</dbReference>
<gene>
    <name evidence="4" type="ORF">KCTCHS21_34960</name>
</gene>